<evidence type="ECO:0000256" key="1">
    <source>
        <dbReference type="ARBA" id="ARBA00006865"/>
    </source>
</evidence>
<evidence type="ECO:0000259" key="3">
    <source>
        <dbReference type="PROSITE" id="PS51762"/>
    </source>
</evidence>
<dbReference type="Pfam" id="PF00722">
    <property type="entry name" value="Glyco_hydro_16"/>
    <property type="match status" value="1"/>
</dbReference>
<dbReference type="Gene3D" id="2.60.120.200">
    <property type="match status" value="1"/>
</dbReference>
<comment type="similarity">
    <text evidence="1">Belongs to the glycosyl hydrolase 16 family.</text>
</comment>
<dbReference type="SUPFAM" id="SSF49899">
    <property type="entry name" value="Concanavalin A-like lectins/glucanases"/>
    <property type="match status" value="1"/>
</dbReference>
<organism evidence="4 5">
    <name type="scientific">Sediminicola arcticus</name>
    <dbReference type="NCBI Taxonomy" id="1574308"/>
    <lineage>
        <taxon>Bacteria</taxon>
        <taxon>Pseudomonadati</taxon>
        <taxon>Bacteroidota</taxon>
        <taxon>Flavobacteriia</taxon>
        <taxon>Flavobacteriales</taxon>
        <taxon>Flavobacteriaceae</taxon>
        <taxon>Sediminicola</taxon>
    </lineage>
</organism>
<feature type="chain" id="PRO_5047065266" evidence="2">
    <location>
        <begin position="25"/>
        <end position="369"/>
    </location>
</feature>
<dbReference type="PANTHER" id="PTHR10963">
    <property type="entry name" value="GLYCOSYL HYDROLASE-RELATED"/>
    <property type="match status" value="1"/>
</dbReference>
<dbReference type="EMBL" id="JBEXAE010000002">
    <property type="protein sequence ID" value="MET6990039.1"/>
    <property type="molecule type" value="Genomic_DNA"/>
</dbReference>
<evidence type="ECO:0000313" key="5">
    <source>
        <dbReference type="Proteomes" id="UP001549799"/>
    </source>
</evidence>
<proteinExistence type="inferred from homology"/>
<dbReference type="PANTHER" id="PTHR10963:SF55">
    <property type="entry name" value="GLYCOSIDE HYDROLASE FAMILY 16 PROTEIN"/>
    <property type="match status" value="1"/>
</dbReference>
<dbReference type="CDD" id="cd08023">
    <property type="entry name" value="GH16_laminarinase_like"/>
    <property type="match status" value="1"/>
</dbReference>
<protein>
    <submittedName>
        <fullName evidence="4">Glycoside hydrolase family 16 protein</fullName>
    </submittedName>
</protein>
<gene>
    <name evidence="4" type="ORF">ABXZ36_05205</name>
</gene>
<keyword evidence="5" id="KW-1185">Reference proteome</keyword>
<comment type="caution">
    <text evidence="4">The sequence shown here is derived from an EMBL/GenBank/DDBJ whole genome shotgun (WGS) entry which is preliminary data.</text>
</comment>
<name>A0ABV2SSB2_9FLAO</name>
<sequence length="369" mass="40492">MIAKIYLRTMMLGFLMLLFLTSCSGGDSTAEPIEEGIVPTNLNLTVTIVGADANNPNGDGSGMIKCTASATNAVQYGFKVGNQEEQETVNGIFDYKFTTSGKNNQVVSVFAYSSTGNMISAFKTITVDVVNETGLVWADEFDTDGAVLNSNWFSEEVPPENGGWYNSEQQHYTARTENAYVSNGTLKIVAKKENYTAYNSTKNYTSARLNSKFAFTYGRIEVRAKLPGGGGTWPAIWTLGSNITTVGWPSCGEIDIMEHAGNNIGEVSSAIHTPSSFGNTINKGIIEIPDTTTEFHVYAVDWTTDKMDFYLDDTLFYTYNPATKNSDTWPFNQDQFILLNIAMGGNLGGAIDPNFTQDTMEIDYVRVYQ</sequence>
<dbReference type="Proteomes" id="UP001549799">
    <property type="component" value="Unassembled WGS sequence"/>
</dbReference>
<dbReference type="InterPro" id="IPR013320">
    <property type="entry name" value="ConA-like_dom_sf"/>
</dbReference>
<accession>A0ABV2SSB2</accession>
<dbReference type="RefSeq" id="WP_354614429.1">
    <property type="nucleotide sequence ID" value="NZ_JBEXAE010000002.1"/>
</dbReference>
<dbReference type="GO" id="GO:0016787">
    <property type="term" value="F:hydrolase activity"/>
    <property type="evidence" value="ECO:0007669"/>
    <property type="project" value="UniProtKB-KW"/>
</dbReference>
<reference evidence="4 5" key="1">
    <citation type="submission" date="2024-07" db="EMBL/GenBank/DDBJ databases">
        <title>The genome sequence of type strain Sediminicola arcticus GDMCC 1.2805.</title>
        <authorList>
            <person name="Liu Y."/>
        </authorList>
    </citation>
    <scope>NUCLEOTIDE SEQUENCE [LARGE SCALE GENOMIC DNA]</scope>
    <source>
        <strain evidence="4 5">GDMCC 1.2805</strain>
    </source>
</reference>
<keyword evidence="2" id="KW-0732">Signal</keyword>
<feature type="domain" description="GH16" evidence="3">
    <location>
        <begin position="150"/>
        <end position="369"/>
    </location>
</feature>
<keyword evidence="4" id="KW-0378">Hydrolase</keyword>
<dbReference type="PROSITE" id="PS51762">
    <property type="entry name" value="GH16_2"/>
    <property type="match status" value="1"/>
</dbReference>
<evidence type="ECO:0000313" key="4">
    <source>
        <dbReference type="EMBL" id="MET6990039.1"/>
    </source>
</evidence>
<feature type="signal peptide" evidence="2">
    <location>
        <begin position="1"/>
        <end position="24"/>
    </location>
</feature>
<evidence type="ECO:0000256" key="2">
    <source>
        <dbReference type="SAM" id="SignalP"/>
    </source>
</evidence>
<dbReference type="PROSITE" id="PS51257">
    <property type="entry name" value="PROKAR_LIPOPROTEIN"/>
    <property type="match status" value="1"/>
</dbReference>
<dbReference type="InterPro" id="IPR050546">
    <property type="entry name" value="Glycosyl_Hydrlase_16"/>
</dbReference>
<dbReference type="InterPro" id="IPR000757">
    <property type="entry name" value="Beta-glucanase-like"/>
</dbReference>